<sequence length="236" mass="26673">MRYLLVFVITLVFAQKSYSQTFEIGPYIGGANYIGDVGRTNFILPNNLVGGALIKWNRSARHAFRFSLMYAEISADDANANDARRKNRGYSFNNTIGEASLGIEYNFWSFDLHEGHPQSTPYLYSGISYFKSDHLKLSAPYPNGELVNETANWSFAIPIVFGYKESITRHIIGALEIGARYTFTDNLDGSWPEELTGDRSSVTGLEFGNENTNDWYVFTGVSFTFSWGRKPCYSNF</sequence>
<protein>
    <recommendedName>
        <fullName evidence="1">DUF6089 domain-containing protein</fullName>
    </recommendedName>
</protein>
<evidence type="ECO:0000313" key="2">
    <source>
        <dbReference type="EMBL" id="SHG12205.1"/>
    </source>
</evidence>
<proteinExistence type="predicted"/>
<evidence type="ECO:0000313" key="3">
    <source>
        <dbReference type="Proteomes" id="UP000183945"/>
    </source>
</evidence>
<dbReference type="STRING" id="1073325.SAMN05444483_10531"/>
<evidence type="ECO:0000259" key="1">
    <source>
        <dbReference type="Pfam" id="PF19573"/>
    </source>
</evidence>
<name>A0A1M5H8G8_SALEC</name>
<gene>
    <name evidence="2" type="ORF">SAMN05444483_10531</name>
</gene>
<accession>A0A1M5H8G8</accession>
<dbReference type="EMBL" id="FQVT01000005">
    <property type="protein sequence ID" value="SHG12205.1"/>
    <property type="molecule type" value="Genomic_DNA"/>
</dbReference>
<organism evidence="2 3">
    <name type="scientific">Salegentibacter echinorum</name>
    <dbReference type="NCBI Taxonomy" id="1073325"/>
    <lineage>
        <taxon>Bacteria</taxon>
        <taxon>Pseudomonadati</taxon>
        <taxon>Bacteroidota</taxon>
        <taxon>Flavobacteriia</taxon>
        <taxon>Flavobacteriales</taxon>
        <taxon>Flavobacteriaceae</taxon>
        <taxon>Salegentibacter</taxon>
    </lineage>
</organism>
<dbReference type="Pfam" id="PF19573">
    <property type="entry name" value="DUF6089"/>
    <property type="match status" value="1"/>
</dbReference>
<dbReference type="InterPro" id="IPR045743">
    <property type="entry name" value="DUF6089"/>
</dbReference>
<dbReference type="Proteomes" id="UP000183945">
    <property type="component" value="Unassembled WGS sequence"/>
</dbReference>
<keyword evidence="3" id="KW-1185">Reference proteome</keyword>
<reference evidence="3" key="1">
    <citation type="submission" date="2016-11" db="EMBL/GenBank/DDBJ databases">
        <authorList>
            <person name="Varghese N."/>
            <person name="Submissions S."/>
        </authorList>
    </citation>
    <scope>NUCLEOTIDE SEQUENCE [LARGE SCALE GENOMIC DNA]</scope>
    <source>
        <strain evidence="3">DSM 24579</strain>
    </source>
</reference>
<dbReference type="RefSeq" id="WP_072879185.1">
    <property type="nucleotide sequence ID" value="NZ_FQVT01000005.1"/>
</dbReference>
<feature type="domain" description="DUF6089" evidence="1">
    <location>
        <begin position="4"/>
        <end position="234"/>
    </location>
</feature>
<dbReference type="AlphaFoldDB" id="A0A1M5H8G8"/>
<dbReference type="OrthoDB" id="654178at2"/>